<evidence type="ECO:0000256" key="1">
    <source>
        <dbReference type="ARBA" id="ARBA00004651"/>
    </source>
</evidence>
<dbReference type="PROSITE" id="PS50928">
    <property type="entry name" value="ABC_TM1"/>
    <property type="match status" value="1"/>
</dbReference>
<organism evidence="10 13">
    <name type="scientific">Roseburia intestinalis</name>
    <dbReference type="NCBI Taxonomy" id="166486"/>
    <lineage>
        <taxon>Bacteria</taxon>
        <taxon>Bacillati</taxon>
        <taxon>Bacillota</taxon>
        <taxon>Clostridia</taxon>
        <taxon>Lachnospirales</taxon>
        <taxon>Lachnospiraceae</taxon>
        <taxon>Roseburia</taxon>
    </lineage>
</organism>
<feature type="transmembrane region" description="Helical" evidence="7">
    <location>
        <begin position="227"/>
        <end position="246"/>
    </location>
</feature>
<evidence type="ECO:0000313" key="9">
    <source>
        <dbReference type="EMBL" id="MTR84485.1"/>
    </source>
</evidence>
<evidence type="ECO:0000256" key="7">
    <source>
        <dbReference type="RuleBase" id="RU363032"/>
    </source>
</evidence>
<feature type="transmembrane region" description="Helical" evidence="7">
    <location>
        <begin position="176"/>
        <end position="197"/>
    </location>
</feature>
<reference evidence="12 13" key="1">
    <citation type="submission" date="2018-08" db="EMBL/GenBank/DDBJ databases">
        <title>A genome reference for cultivated species of the human gut microbiota.</title>
        <authorList>
            <person name="Zou Y."/>
            <person name="Xue W."/>
            <person name="Luo G."/>
        </authorList>
    </citation>
    <scope>NUCLEOTIDE SEQUENCE [LARGE SCALE GENOMIC DNA]</scope>
    <source>
        <strain evidence="11 12">AM22-21LB</strain>
        <strain evidence="10 13">AM43-11</strain>
    </source>
</reference>
<evidence type="ECO:0000256" key="4">
    <source>
        <dbReference type="ARBA" id="ARBA00022692"/>
    </source>
</evidence>
<comment type="subcellular location">
    <subcellularLocation>
        <location evidence="1 7">Cell membrane</location>
        <topology evidence="1 7">Multi-pass membrane protein</topology>
    </subcellularLocation>
</comment>
<dbReference type="SUPFAM" id="SSF161098">
    <property type="entry name" value="MetI-like"/>
    <property type="match status" value="1"/>
</dbReference>
<dbReference type="GO" id="GO:0055085">
    <property type="term" value="P:transmembrane transport"/>
    <property type="evidence" value="ECO:0007669"/>
    <property type="project" value="InterPro"/>
</dbReference>
<evidence type="ECO:0000313" key="14">
    <source>
        <dbReference type="Proteomes" id="UP000478483"/>
    </source>
</evidence>
<dbReference type="EMBL" id="QSFP01000019">
    <property type="protein sequence ID" value="RHA65426.1"/>
    <property type="molecule type" value="Genomic_DNA"/>
</dbReference>
<evidence type="ECO:0000256" key="6">
    <source>
        <dbReference type="ARBA" id="ARBA00023136"/>
    </source>
</evidence>
<feature type="transmembrane region" description="Helical" evidence="7">
    <location>
        <begin position="30"/>
        <end position="56"/>
    </location>
</feature>
<evidence type="ECO:0000259" key="8">
    <source>
        <dbReference type="PROSITE" id="PS50928"/>
    </source>
</evidence>
<proteinExistence type="inferred from homology"/>
<evidence type="ECO:0000256" key="3">
    <source>
        <dbReference type="ARBA" id="ARBA00022475"/>
    </source>
</evidence>
<comment type="similarity">
    <text evidence="7">Belongs to the binding-protein-dependent transport system permease family.</text>
</comment>
<dbReference type="EMBL" id="WNAJ01000004">
    <property type="protein sequence ID" value="MTR84485.1"/>
    <property type="molecule type" value="Genomic_DNA"/>
</dbReference>
<feature type="transmembrane region" description="Helical" evidence="7">
    <location>
        <begin position="125"/>
        <end position="149"/>
    </location>
</feature>
<keyword evidence="4 7" id="KW-0812">Transmembrane</keyword>
<keyword evidence="3" id="KW-1003">Cell membrane</keyword>
<dbReference type="PANTHER" id="PTHR30193">
    <property type="entry name" value="ABC TRANSPORTER PERMEASE PROTEIN"/>
    <property type="match status" value="1"/>
</dbReference>
<evidence type="ECO:0000313" key="10">
    <source>
        <dbReference type="EMBL" id="RHA65426.1"/>
    </source>
</evidence>
<evidence type="ECO:0000256" key="5">
    <source>
        <dbReference type="ARBA" id="ARBA00022989"/>
    </source>
</evidence>
<dbReference type="RefSeq" id="WP_118413526.1">
    <property type="nucleotide sequence ID" value="NZ_QRID01000002.1"/>
</dbReference>
<keyword evidence="5 7" id="KW-1133">Transmembrane helix</keyword>
<evidence type="ECO:0000313" key="12">
    <source>
        <dbReference type="Proteomes" id="UP000284051"/>
    </source>
</evidence>
<dbReference type="EMBL" id="QRID01000002">
    <property type="protein sequence ID" value="RHG30504.1"/>
    <property type="molecule type" value="Genomic_DNA"/>
</dbReference>
<keyword evidence="2 7" id="KW-0813">Transport</keyword>
<comment type="caution">
    <text evidence="10">The sequence shown here is derived from an EMBL/GenBank/DDBJ whole genome shotgun (WGS) entry which is preliminary data.</text>
</comment>
<dbReference type="AlphaFoldDB" id="A0A3R6JHU3"/>
<protein>
    <submittedName>
        <fullName evidence="9">ABC transporter permease subunit</fullName>
    </submittedName>
    <submittedName>
        <fullName evidence="10">Sugar ABC transporter permease</fullName>
    </submittedName>
</protein>
<evidence type="ECO:0000256" key="2">
    <source>
        <dbReference type="ARBA" id="ARBA00022448"/>
    </source>
</evidence>
<dbReference type="CDD" id="cd06261">
    <property type="entry name" value="TM_PBP2"/>
    <property type="match status" value="1"/>
</dbReference>
<accession>A0A3R6JHU3</accession>
<dbReference type="Proteomes" id="UP000284051">
    <property type="component" value="Unassembled WGS sequence"/>
</dbReference>
<dbReference type="Proteomes" id="UP000478483">
    <property type="component" value="Unassembled WGS sequence"/>
</dbReference>
<reference evidence="9 14" key="2">
    <citation type="journal article" date="2019" name="Nat. Med.">
        <title>A library of human gut bacterial isolates paired with longitudinal multiomics data enables mechanistic microbiome research.</title>
        <authorList>
            <person name="Poyet M."/>
            <person name="Groussin M."/>
            <person name="Gibbons S.M."/>
            <person name="Avila-Pacheco J."/>
            <person name="Jiang X."/>
            <person name="Kearney S.M."/>
            <person name="Perrotta A.R."/>
            <person name="Berdy B."/>
            <person name="Zhao S."/>
            <person name="Lieberman T.D."/>
            <person name="Swanson P.K."/>
            <person name="Smith M."/>
            <person name="Roesemann S."/>
            <person name="Alexander J.E."/>
            <person name="Rich S.A."/>
            <person name="Livny J."/>
            <person name="Vlamakis H."/>
            <person name="Clish C."/>
            <person name="Bullock K."/>
            <person name="Deik A."/>
            <person name="Scott J."/>
            <person name="Pierce K.A."/>
            <person name="Xavier R.J."/>
            <person name="Alm E.J."/>
        </authorList>
    </citation>
    <scope>NUCLEOTIDE SEQUENCE [LARGE SCALE GENOMIC DNA]</scope>
    <source>
        <strain evidence="9 14">BIOML-A1</strain>
    </source>
</reference>
<dbReference type="PANTHER" id="PTHR30193:SF37">
    <property type="entry name" value="INNER MEMBRANE ABC TRANSPORTER PERMEASE PROTEIN YCJO"/>
    <property type="match status" value="1"/>
</dbReference>
<name>A0A3R6JHU3_9FIRM</name>
<keyword evidence="6 7" id="KW-0472">Membrane</keyword>
<dbReference type="Pfam" id="PF00528">
    <property type="entry name" value="BPD_transp_1"/>
    <property type="match status" value="1"/>
</dbReference>
<dbReference type="GO" id="GO:0005886">
    <property type="term" value="C:plasma membrane"/>
    <property type="evidence" value="ECO:0007669"/>
    <property type="project" value="UniProtKB-SubCell"/>
</dbReference>
<dbReference type="InterPro" id="IPR051393">
    <property type="entry name" value="ABC_transporter_permease"/>
</dbReference>
<dbReference type="InterPro" id="IPR035906">
    <property type="entry name" value="MetI-like_sf"/>
</dbReference>
<dbReference type="Gene3D" id="1.10.3720.10">
    <property type="entry name" value="MetI-like"/>
    <property type="match status" value="1"/>
</dbReference>
<dbReference type="Proteomes" id="UP000284465">
    <property type="component" value="Unassembled WGS sequence"/>
</dbReference>
<sequence length="318" mass="35494">MSKNNTTVIKTKKNLSFAERLKRAKNKGDIAAGLMLLPAVIMLLVVSVYPFCWIFRYVCYEYNGLTATYTGMHNFERMLTDTTFWQSVLHTFEYAVLKIIFIIPLALIMAVFLNQKLRGSSFFRGIYFMPTIISTAVSSMVFGFIFAAYNGVLNGVLKAIGVIGQNVNWLGDAKTAMWSVLIVALWAGFGNYMIYFISGMSSISEDVYESAKIDGANGIQTFFKITLPMLSPMLKIILMLAITGAFKDYESIMVLTNGGPNNRTQVMFLYIYQLIFGKDVGTNPQIGYATVLSLVAALIIGIVTAVYMYFARKLDEVV</sequence>
<feature type="transmembrane region" description="Helical" evidence="7">
    <location>
        <begin position="94"/>
        <end position="113"/>
    </location>
</feature>
<feature type="transmembrane region" description="Helical" evidence="7">
    <location>
        <begin position="286"/>
        <end position="310"/>
    </location>
</feature>
<dbReference type="InterPro" id="IPR000515">
    <property type="entry name" value="MetI-like"/>
</dbReference>
<evidence type="ECO:0000313" key="11">
    <source>
        <dbReference type="EMBL" id="RHG30504.1"/>
    </source>
</evidence>
<gene>
    <name evidence="11" type="ORF">DW264_03325</name>
    <name evidence="10" type="ORF">DW927_14495</name>
    <name evidence="9" type="ORF">GMD50_05315</name>
</gene>
<evidence type="ECO:0000313" key="13">
    <source>
        <dbReference type="Proteomes" id="UP000284465"/>
    </source>
</evidence>
<feature type="domain" description="ABC transmembrane type-1" evidence="8">
    <location>
        <begin position="88"/>
        <end position="307"/>
    </location>
</feature>